<keyword evidence="3" id="KW-1185">Reference proteome</keyword>
<feature type="region of interest" description="Disordered" evidence="1">
    <location>
        <begin position="182"/>
        <end position="202"/>
    </location>
</feature>
<sequence length="202" mass="23307">MSFRPRDMLPTEGKLALYNKDNKYLCKKSPRFSLWRRILSAGVVPVFLPPLEYNRDEDGRQGAEKKPDDSFDTIPYDKEIFVEQGETPRGYRRSMGPQTERRSKRLGSNVNPEHIVITHIAGQTAKEICDDPNSMGYDIASYVDMKFCDLSERKLYYLCSDRITSNCFDVDNTVFRERAVKARGEKSATGPKKAYKSKDLWK</sequence>
<dbReference type="AlphaFoldDB" id="A0A1Q8RPU1"/>
<evidence type="ECO:0000313" key="2">
    <source>
        <dbReference type="EMBL" id="OLN86356.1"/>
    </source>
</evidence>
<dbReference type="EMBL" id="MPGH01000130">
    <property type="protein sequence ID" value="OLN86356.1"/>
    <property type="molecule type" value="Genomic_DNA"/>
</dbReference>
<dbReference type="OrthoDB" id="5365129at2759"/>
<dbReference type="Proteomes" id="UP000186583">
    <property type="component" value="Unassembled WGS sequence"/>
</dbReference>
<evidence type="ECO:0000313" key="3">
    <source>
        <dbReference type="Proteomes" id="UP000186583"/>
    </source>
</evidence>
<protein>
    <submittedName>
        <fullName evidence="2">Uncharacterized protein</fullName>
    </submittedName>
</protein>
<accession>A0A1Q8RPU1</accession>
<organism evidence="2 3">
    <name type="scientific">Colletotrichum chlorophyti</name>
    <dbReference type="NCBI Taxonomy" id="708187"/>
    <lineage>
        <taxon>Eukaryota</taxon>
        <taxon>Fungi</taxon>
        <taxon>Dikarya</taxon>
        <taxon>Ascomycota</taxon>
        <taxon>Pezizomycotina</taxon>
        <taxon>Sordariomycetes</taxon>
        <taxon>Hypocreomycetidae</taxon>
        <taxon>Glomerellales</taxon>
        <taxon>Glomerellaceae</taxon>
        <taxon>Colletotrichum</taxon>
    </lineage>
</organism>
<gene>
    <name evidence="2" type="ORF">CCHL11_06350</name>
</gene>
<proteinExistence type="predicted"/>
<name>A0A1Q8RPU1_9PEZI</name>
<comment type="caution">
    <text evidence="2">The sequence shown here is derived from an EMBL/GenBank/DDBJ whole genome shotgun (WGS) entry which is preliminary data.</text>
</comment>
<reference evidence="2 3" key="1">
    <citation type="submission" date="2016-11" db="EMBL/GenBank/DDBJ databases">
        <title>Draft Genome Assembly of Colletotrichum chlorophyti a pathogen of herbaceous plants.</title>
        <authorList>
            <person name="Gan P."/>
            <person name="Narusaka M."/>
            <person name="Tsushima A."/>
            <person name="Narusaka Y."/>
            <person name="Takano Y."/>
            <person name="Shirasu K."/>
        </authorList>
    </citation>
    <scope>NUCLEOTIDE SEQUENCE [LARGE SCALE GENOMIC DNA]</scope>
    <source>
        <strain evidence="2 3">NTL11</strain>
    </source>
</reference>
<dbReference type="STRING" id="708187.A0A1Q8RPU1"/>
<evidence type="ECO:0000256" key="1">
    <source>
        <dbReference type="SAM" id="MobiDB-lite"/>
    </source>
</evidence>
<feature type="region of interest" description="Disordered" evidence="1">
    <location>
        <begin position="88"/>
        <end position="107"/>
    </location>
</feature>